<feature type="transmembrane region" description="Helical" evidence="9">
    <location>
        <begin position="62"/>
        <end position="81"/>
    </location>
</feature>
<comment type="caution">
    <text evidence="10">The sequence shown here is derived from an EMBL/GenBank/DDBJ whole genome shotgun (WGS) entry which is preliminary data.</text>
</comment>
<dbReference type="EMBL" id="AFNU02000001">
    <property type="protein sequence ID" value="ERJ13839.1"/>
    <property type="molecule type" value="Genomic_DNA"/>
</dbReference>
<gene>
    <name evidence="10" type="ORF">HLPCO_000505</name>
</gene>
<dbReference type="Proteomes" id="UP000005707">
    <property type="component" value="Unassembled WGS sequence"/>
</dbReference>
<keyword evidence="5 9" id="KW-0812">Transmembrane</keyword>
<reference evidence="10 11" key="2">
    <citation type="journal article" date="2013" name="PLoS ONE">
        <title>INDIGO - INtegrated Data Warehouse of MIcrobial GenOmes with Examples from the Red Sea Extremophiles.</title>
        <authorList>
            <person name="Alam I."/>
            <person name="Antunes A."/>
            <person name="Kamau A.A."/>
            <person name="Ba Alawi W."/>
            <person name="Kalkatawi M."/>
            <person name="Stingl U."/>
            <person name="Bajic V.B."/>
        </authorList>
    </citation>
    <scope>NUCLEOTIDE SEQUENCE [LARGE SCALE GENOMIC DNA]</scope>
    <source>
        <strain evidence="10 11">SSD-17B</strain>
    </source>
</reference>
<keyword evidence="6" id="KW-1278">Translocase</keyword>
<feature type="transmembrane region" description="Helical" evidence="9">
    <location>
        <begin position="342"/>
        <end position="360"/>
    </location>
</feature>
<dbReference type="InterPro" id="IPR004338">
    <property type="entry name" value="NqrB/RnfD"/>
</dbReference>
<evidence type="ECO:0000256" key="4">
    <source>
        <dbReference type="ARBA" id="ARBA00022643"/>
    </source>
</evidence>
<feature type="transmembrane region" description="Helical" evidence="9">
    <location>
        <begin position="317"/>
        <end position="336"/>
    </location>
</feature>
<keyword evidence="7 9" id="KW-1133">Transmembrane helix</keyword>
<evidence type="ECO:0000313" key="10">
    <source>
        <dbReference type="EMBL" id="ERJ13839.1"/>
    </source>
</evidence>
<reference evidence="10 11" key="1">
    <citation type="journal article" date="2011" name="J. Bacteriol.">
        <title>Genome sequence of Haloplasma contractile, an unusual contractile bacterium from a deep-sea anoxic brine lake.</title>
        <authorList>
            <person name="Antunes A."/>
            <person name="Alam I."/>
            <person name="El Dorry H."/>
            <person name="Siam R."/>
            <person name="Robertson A."/>
            <person name="Bajic V.B."/>
            <person name="Stingl U."/>
        </authorList>
    </citation>
    <scope>NUCLEOTIDE SEQUENCE [LARGE SCALE GENOMIC DNA]</scope>
    <source>
        <strain evidence="10 11">SSD-17B</strain>
    </source>
</reference>
<sequence length="397" mass="43517">MAKIQRGAYPHIHSGSSTHSYMFDLPITTYPMAVVAIIFQFLYSTIVLNLSFSSGIEVAIRAALVIFVAVGSCLLAESLWWRFVDKKYEGFAGWFRIMATTYPSITGMLYALALPINTPLYVVFIGGFVAIILGKTIFGGVGQNIFNPALVGRAFVTIAWADLLSQKATDYVSFIPDHQIADGYSSASPLAHLASETAGYLPTLSQIIDQFGSFWNILLGFYPSALGEGLSWWIILAAIYLAFRKTINWYVPTIYVGLVFLMSWAVALISGLGGFDSNGLEFLAIYYPLFQVLTGGLLFGAVFMATEPVTSPMTRRGKIIFATYLAIITFAIRMLGGYPEGVLFSILIMNMFVPLIDGAFASQNRGIRVKEWIFYGFTIALIIGLVFYVTTTVGGVA</sequence>
<feature type="transmembrane region" description="Helical" evidence="9">
    <location>
        <begin position="120"/>
        <end position="138"/>
    </location>
</feature>
<feature type="transmembrane region" description="Helical" evidence="9">
    <location>
        <begin position="30"/>
        <end position="50"/>
    </location>
</feature>
<keyword evidence="4" id="KW-0288">FMN</keyword>
<evidence type="ECO:0000256" key="7">
    <source>
        <dbReference type="ARBA" id="ARBA00022989"/>
    </source>
</evidence>
<feature type="transmembrane region" description="Helical" evidence="9">
    <location>
        <begin position="372"/>
        <end position="391"/>
    </location>
</feature>
<dbReference type="eggNOG" id="COG4658">
    <property type="taxonomic scope" value="Bacteria"/>
</dbReference>
<keyword evidence="1" id="KW-0813">Transport</keyword>
<dbReference type="GO" id="GO:0055085">
    <property type="term" value="P:transmembrane transport"/>
    <property type="evidence" value="ECO:0007669"/>
    <property type="project" value="InterPro"/>
</dbReference>
<evidence type="ECO:0000313" key="11">
    <source>
        <dbReference type="Proteomes" id="UP000005707"/>
    </source>
</evidence>
<dbReference type="OrthoDB" id="9776359at2"/>
<dbReference type="AlphaFoldDB" id="U2FSC2"/>
<dbReference type="PANTHER" id="PTHR30578">
    <property type="entry name" value="ELECTRON TRANSPORT COMPLEX PROTEIN RNFD"/>
    <property type="match status" value="1"/>
</dbReference>
<accession>U2FSC2</accession>
<dbReference type="PANTHER" id="PTHR30578:SF0">
    <property type="entry name" value="ION-TRANSLOCATING OXIDOREDUCTASE COMPLEX SUBUNIT D"/>
    <property type="match status" value="1"/>
</dbReference>
<keyword evidence="3" id="KW-0285">Flavoprotein</keyword>
<evidence type="ECO:0000256" key="9">
    <source>
        <dbReference type="SAM" id="Phobius"/>
    </source>
</evidence>
<evidence type="ECO:0000256" key="1">
    <source>
        <dbReference type="ARBA" id="ARBA00022448"/>
    </source>
</evidence>
<protein>
    <submittedName>
        <fullName evidence="10">Electron transport complex RnfABCDGE type D subunit protein</fullName>
    </submittedName>
</protein>
<feature type="transmembrane region" description="Helical" evidence="9">
    <location>
        <begin position="221"/>
        <end position="243"/>
    </location>
</feature>
<keyword evidence="8 9" id="KW-0472">Membrane</keyword>
<dbReference type="STRING" id="1033810.HLPCO_000505"/>
<evidence type="ECO:0000256" key="5">
    <source>
        <dbReference type="ARBA" id="ARBA00022692"/>
    </source>
</evidence>
<proteinExistence type="predicted"/>
<feature type="transmembrane region" description="Helical" evidence="9">
    <location>
        <begin position="255"/>
        <end position="273"/>
    </location>
</feature>
<feature type="transmembrane region" description="Helical" evidence="9">
    <location>
        <begin position="285"/>
        <end position="305"/>
    </location>
</feature>
<name>U2FSC2_9MOLU</name>
<evidence type="ECO:0000256" key="3">
    <source>
        <dbReference type="ARBA" id="ARBA00022630"/>
    </source>
</evidence>
<evidence type="ECO:0000256" key="6">
    <source>
        <dbReference type="ARBA" id="ARBA00022967"/>
    </source>
</evidence>
<dbReference type="Pfam" id="PF03116">
    <property type="entry name" value="NQR2_RnfD_RnfE"/>
    <property type="match status" value="1"/>
</dbReference>
<keyword evidence="2" id="KW-0597">Phosphoprotein</keyword>
<keyword evidence="11" id="KW-1185">Reference proteome</keyword>
<evidence type="ECO:0000256" key="2">
    <source>
        <dbReference type="ARBA" id="ARBA00022553"/>
    </source>
</evidence>
<dbReference type="InParanoid" id="U2FSC2"/>
<organism evidence="10 11">
    <name type="scientific">Haloplasma contractile SSD-17B</name>
    <dbReference type="NCBI Taxonomy" id="1033810"/>
    <lineage>
        <taxon>Bacteria</taxon>
        <taxon>Bacillati</taxon>
        <taxon>Mycoplasmatota</taxon>
        <taxon>Mollicutes</taxon>
        <taxon>Haloplasmatales</taxon>
        <taxon>Haloplasmataceae</taxon>
        <taxon>Haloplasma</taxon>
    </lineage>
</organism>
<evidence type="ECO:0000256" key="8">
    <source>
        <dbReference type="ARBA" id="ARBA00023136"/>
    </source>
</evidence>
<dbReference type="GO" id="GO:0005886">
    <property type="term" value="C:plasma membrane"/>
    <property type="evidence" value="ECO:0007669"/>
    <property type="project" value="TreeGrafter"/>
</dbReference>
<feature type="transmembrane region" description="Helical" evidence="9">
    <location>
        <begin position="93"/>
        <end position="113"/>
    </location>
</feature>
<dbReference type="RefSeq" id="WP_008826054.1">
    <property type="nucleotide sequence ID" value="NZ_AFNU02000001.1"/>
</dbReference>